<reference evidence="17" key="1">
    <citation type="journal article" date="2022" name="Front. Genet.">
        <title>Chromosome-Scale Assembly of the Dendrobium nobile Genome Provides Insights Into the Molecular Mechanism of the Biosynthesis of the Medicinal Active Ingredient of Dendrobium.</title>
        <authorList>
            <person name="Xu Q."/>
            <person name="Niu S.-C."/>
            <person name="Li K.-L."/>
            <person name="Zheng P.-J."/>
            <person name="Zhang X.-J."/>
            <person name="Jia Y."/>
            <person name="Liu Y."/>
            <person name="Niu Y.-X."/>
            <person name="Yu L.-H."/>
            <person name="Chen D.-F."/>
            <person name="Zhang G.-Q."/>
        </authorList>
    </citation>
    <scope>NUCLEOTIDE SEQUENCE</scope>
    <source>
        <tissue evidence="17">Leaf</tissue>
    </source>
</reference>
<dbReference type="InterPro" id="IPR012337">
    <property type="entry name" value="RNaseH-like_sf"/>
</dbReference>
<evidence type="ECO:0000259" key="14">
    <source>
        <dbReference type="PROSITE" id="PS50994"/>
    </source>
</evidence>
<evidence type="ECO:0000256" key="4">
    <source>
        <dbReference type="ARBA" id="ARBA00012269"/>
    </source>
</evidence>
<comment type="similarity">
    <text evidence="3">Belongs to the P4HA family.</text>
</comment>
<dbReference type="Gene3D" id="2.60.120.620">
    <property type="entry name" value="q2cbj1_9rhob like domain"/>
    <property type="match status" value="1"/>
</dbReference>
<evidence type="ECO:0000256" key="5">
    <source>
        <dbReference type="ARBA" id="ARBA00022692"/>
    </source>
</evidence>
<keyword evidence="18" id="KW-1185">Reference proteome</keyword>
<dbReference type="GO" id="GO:0003676">
    <property type="term" value="F:nucleic acid binding"/>
    <property type="evidence" value="ECO:0007669"/>
    <property type="project" value="InterPro"/>
</dbReference>
<dbReference type="EMBL" id="JAGYWB010000005">
    <property type="protein sequence ID" value="KAI0522433.1"/>
    <property type="molecule type" value="Genomic_DNA"/>
</dbReference>
<gene>
    <name evidence="17" type="ORF">KFK09_004812</name>
</gene>
<dbReference type="InterPro" id="IPR003582">
    <property type="entry name" value="ShKT_dom"/>
</dbReference>
<dbReference type="PROSITE" id="PS51471">
    <property type="entry name" value="FE2OG_OXY"/>
    <property type="match status" value="1"/>
</dbReference>
<evidence type="ECO:0000256" key="11">
    <source>
        <dbReference type="ARBA" id="ARBA00023004"/>
    </source>
</evidence>
<evidence type="ECO:0000259" key="16">
    <source>
        <dbReference type="PROSITE" id="PS51670"/>
    </source>
</evidence>
<feature type="domain" description="ShKT" evidence="16">
    <location>
        <begin position="695"/>
        <end position="735"/>
    </location>
</feature>
<evidence type="ECO:0000256" key="10">
    <source>
        <dbReference type="ARBA" id="ARBA00023002"/>
    </source>
</evidence>
<accession>A0A8T3BYU4</accession>
<dbReference type="SMART" id="SM00254">
    <property type="entry name" value="ShKT"/>
    <property type="match status" value="1"/>
</dbReference>
<evidence type="ECO:0000256" key="8">
    <source>
        <dbReference type="ARBA" id="ARBA00022968"/>
    </source>
</evidence>
<comment type="caution">
    <text evidence="17">The sequence shown here is derived from an EMBL/GenBank/DDBJ whole genome shotgun (WGS) entry which is preliminary data.</text>
</comment>
<dbReference type="AlphaFoldDB" id="A0A8T3BYU4"/>
<dbReference type="PROSITE" id="PS50994">
    <property type="entry name" value="INTEGRASE"/>
    <property type="match status" value="1"/>
</dbReference>
<organism evidence="17 18">
    <name type="scientific">Dendrobium nobile</name>
    <name type="common">Orchid</name>
    <dbReference type="NCBI Taxonomy" id="94219"/>
    <lineage>
        <taxon>Eukaryota</taxon>
        <taxon>Viridiplantae</taxon>
        <taxon>Streptophyta</taxon>
        <taxon>Embryophyta</taxon>
        <taxon>Tracheophyta</taxon>
        <taxon>Spermatophyta</taxon>
        <taxon>Magnoliopsida</taxon>
        <taxon>Liliopsida</taxon>
        <taxon>Asparagales</taxon>
        <taxon>Orchidaceae</taxon>
        <taxon>Epidendroideae</taxon>
        <taxon>Malaxideae</taxon>
        <taxon>Dendrobiinae</taxon>
        <taxon>Dendrobium</taxon>
    </lineage>
</organism>
<dbReference type="InterPro" id="IPR036397">
    <property type="entry name" value="RNaseH_sf"/>
</dbReference>
<dbReference type="OrthoDB" id="420380at2759"/>
<dbReference type="PANTHER" id="PTHR10869:SF238">
    <property type="entry name" value="PROLYL 4-HYDROXYLASE 6-RELATED"/>
    <property type="match status" value="1"/>
</dbReference>
<keyword evidence="11" id="KW-0408">Iron</keyword>
<dbReference type="InterPro" id="IPR001584">
    <property type="entry name" value="Integrase_cat-core"/>
</dbReference>
<evidence type="ECO:0000256" key="9">
    <source>
        <dbReference type="ARBA" id="ARBA00022989"/>
    </source>
</evidence>
<dbReference type="Gene3D" id="3.30.420.10">
    <property type="entry name" value="Ribonuclease H-like superfamily/Ribonuclease H"/>
    <property type="match status" value="1"/>
</dbReference>
<evidence type="ECO:0000256" key="1">
    <source>
        <dbReference type="ARBA" id="ARBA00001961"/>
    </source>
</evidence>
<sequence>MTGDDNQFILLETRIGGKVTIRDNTTRKVVGVGCEILTIHSDHEGEFETKRFEDFCEDKGISHNFSASRTSQQNGVAERKNQTLVEAARTMLAEYSLLKYFWAEAVNTACYVLNMVNVKAKLDKTPYEILKGRTPNLSHLYVFGCMVFIHNNGKSHLGKFDLKSDEGVFLGYSSMGKSFRVFNKRTLVVEETIHAVFDESDPEKFRVEEKDEVGENTTGVENLEKREEAKGVGSLPASGRSKRSWVLCLTWVGGKEGLYPTSSPMWKSITDTALKAKYNFCFNVKHNCPISLKWDHWCNGSSLMEIPNHEFLLDSFPSIVRLNVLLSPTGWILPDDYHEGLSNTVRSIPIFMRTIWREINERKFSSIAISAFTLKEIIKKAIIMKLSRWKDGEYFKHMLYGGIHFRENNKADIQLMASVLQISSHFLIIFFSFSSSCSSRKLDLGSEEAKIDHLLPSEHSAFSSGFDPSKSIQLSWNPRVFLYEGFISDEECDHLLSLATGKLQKPLATESSTGVSSTVDVVSLNNGFELARGQDEIILRIEERISAWTFLPDENGEGMQISHYRTNEGSEPLYHGNQDNLENVIGGPRIATILIFISNVSQGGEIIFPKSKIKDLNSKNGKEMMSECASSGFAVKHVKSNALLIFNLHPNATVDETSLHGGCSVLEGEKWSAIKWIHVRAIDHKKLFSYSAEECTDEDDNCRQWAAMGECQKNSVYMLGTPDYYGSCRKSCGVC</sequence>
<comment type="subcellular location">
    <subcellularLocation>
        <location evidence="2">Endoplasmic reticulum membrane</location>
        <topology evidence="2">Single-pass type II membrane protein</topology>
    </subcellularLocation>
</comment>
<proteinExistence type="inferred from homology"/>
<dbReference type="Proteomes" id="UP000829196">
    <property type="component" value="Unassembled WGS sequence"/>
</dbReference>
<evidence type="ECO:0000256" key="6">
    <source>
        <dbReference type="ARBA" id="ARBA00022723"/>
    </source>
</evidence>
<keyword evidence="5" id="KW-0812">Transmembrane</keyword>
<dbReference type="GO" id="GO:0005789">
    <property type="term" value="C:endoplasmic reticulum membrane"/>
    <property type="evidence" value="ECO:0007669"/>
    <property type="project" value="UniProtKB-SubCell"/>
</dbReference>
<evidence type="ECO:0000259" key="15">
    <source>
        <dbReference type="PROSITE" id="PS51471"/>
    </source>
</evidence>
<evidence type="ECO:0000313" key="17">
    <source>
        <dbReference type="EMBL" id="KAI0522433.1"/>
    </source>
</evidence>
<keyword evidence="8" id="KW-0735">Signal-anchor</keyword>
<feature type="domain" description="Integrase catalytic" evidence="14">
    <location>
        <begin position="38"/>
        <end position="134"/>
    </location>
</feature>
<dbReference type="GO" id="GO:0015074">
    <property type="term" value="P:DNA integration"/>
    <property type="evidence" value="ECO:0007669"/>
    <property type="project" value="InterPro"/>
</dbReference>
<evidence type="ECO:0000256" key="13">
    <source>
        <dbReference type="ARBA" id="ARBA00049169"/>
    </source>
</evidence>
<dbReference type="PROSITE" id="PS51670">
    <property type="entry name" value="SHKT"/>
    <property type="match status" value="1"/>
</dbReference>
<dbReference type="GO" id="GO:0005506">
    <property type="term" value="F:iron ion binding"/>
    <property type="evidence" value="ECO:0007669"/>
    <property type="project" value="InterPro"/>
</dbReference>
<keyword evidence="9" id="KW-1133">Transmembrane helix</keyword>
<dbReference type="Pfam" id="PF25597">
    <property type="entry name" value="SH3_retrovirus"/>
    <property type="match status" value="1"/>
</dbReference>
<evidence type="ECO:0000256" key="12">
    <source>
        <dbReference type="ARBA" id="ARBA00023136"/>
    </source>
</evidence>
<dbReference type="PANTHER" id="PTHR10869">
    <property type="entry name" value="PROLYL 4-HYDROXYLASE ALPHA SUBUNIT"/>
    <property type="match status" value="1"/>
</dbReference>
<dbReference type="GO" id="GO:0004656">
    <property type="term" value="F:procollagen-proline 4-dioxygenase activity"/>
    <property type="evidence" value="ECO:0007669"/>
    <property type="project" value="UniProtKB-EC"/>
</dbReference>
<dbReference type="InterPro" id="IPR045054">
    <property type="entry name" value="P4HA-like"/>
</dbReference>
<comment type="cofactor">
    <cofactor evidence="1">
        <name>L-ascorbate</name>
        <dbReference type="ChEBI" id="CHEBI:38290"/>
    </cofactor>
</comment>
<keyword evidence="7" id="KW-0223">Dioxygenase</keyword>
<dbReference type="SMART" id="SM00702">
    <property type="entry name" value="P4Hc"/>
    <property type="match status" value="1"/>
</dbReference>
<keyword evidence="12" id="KW-0472">Membrane</keyword>
<dbReference type="InterPro" id="IPR006620">
    <property type="entry name" value="Pro_4_hyd_alph"/>
</dbReference>
<protein>
    <recommendedName>
        <fullName evidence="4">procollagen-proline 4-dioxygenase</fullName>
        <ecNumber evidence="4">1.14.11.2</ecNumber>
    </recommendedName>
</protein>
<dbReference type="SUPFAM" id="SSF53098">
    <property type="entry name" value="Ribonuclease H-like"/>
    <property type="match status" value="1"/>
</dbReference>
<evidence type="ECO:0000256" key="2">
    <source>
        <dbReference type="ARBA" id="ARBA00004648"/>
    </source>
</evidence>
<dbReference type="GO" id="GO:0031418">
    <property type="term" value="F:L-ascorbic acid binding"/>
    <property type="evidence" value="ECO:0007669"/>
    <property type="project" value="InterPro"/>
</dbReference>
<name>A0A8T3BYU4_DENNO</name>
<dbReference type="SMR" id="A0A8T3BYU4"/>
<evidence type="ECO:0000256" key="3">
    <source>
        <dbReference type="ARBA" id="ARBA00006511"/>
    </source>
</evidence>
<feature type="domain" description="Fe2OG dioxygenase" evidence="15">
    <location>
        <begin position="555"/>
        <end position="679"/>
    </location>
</feature>
<evidence type="ECO:0000313" key="18">
    <source>
        <dbReference type="Proteomes" id="UP000829196"/>
    </source>
</evidence>
<keyword evidence="10" id="KW-0560">Oxidoreductase</keyword>
<evidence type="ECO:0000256" key="7">
    <source>
        <dbReference type="ARBA" id="ARBA00022964"/>
    </source>
</evidence>
<keyword evidence="6" id="KW-0479">Metal-binding</keyword>
<dbReference type="EC" id="1.14.11.2" evidence="4"/>
<comment type="catalytic activity">
    <reaction evidence="13">
        <text>L-prolyl-[collagen] + 2-oxoglutarate + O2 = trans-4-hydroxy-L-prolyl-[collagen] + succinate + CO2</text>
        <dbReference type="Rhea" id="RHEA:18945"/>
        <dbReference type="Rhea" id="RHEA-COMP:11676"/>
        <dbReference type="Rhea" id="RHEA-COMP:11680"/>
        <dbReference type="ChEBI" id="CHEBI:15379"/>
        <dbReference type="ChEBI" id="CHEBI:16526"/>
        <dbReference type="ChEBI" id="CHEBI:16810"/>
        <dbReference type="ChEBI" id="CHEBI:30031"/>
        <dbReference type="ChEBI" id="CHEBI:50342"/>
        <dbReference type="ChEBI" id="CHEBI:61965"/>
        <dbReference type="EC" id="1.14.11.2"/>
    </reaction>
</comment>
<dbReference type="InterPro" id="IPR005123">
    <property type="entry name" value="Oxoglu/Fe-dep_dioxygenase_dom"/>
</dbReference>
<dbReference type="InterPro" id="IPR057670">
    <property type="entry name" value="SH3_retrovirus"/>
</dbReference>